<evidence type="ECO:0000313" key="2">
    <source>
        <dbReference type="EMBL" id="PXV66663.1"/>
    </source>
</evidence>
<evidence type="ECO:0000313" key="3">
    <source>
        <dbReference type="Proteomes" id="UP000248330"/>
    </source>
</evidence>
<organism evidence="2 3">
    <name type="scientific">Sinimarinibacterium flocculans</name>
    <dbReference type="NCBI Taxonomy" id="985250"/>
    <lineage>
        <taxon>Bacteria</taxon>
        <taxon>Pseudomonadati</taxon>
        <taxon>Pseudomonadota</taxon>
        <taxon>Gammaproteobacteria</taxon>
        <taxon>Nevskiales</taxon>
        <taxon>Nevskiaceae</taxon>
        <taxon>Sinimarinibacterium</taxon>
    </lineage>
</organism>
<accession>A0A318E8A9</accession>
<dbReference type="RefSeq" id="WP_110265779.1">
    <property type="nucleotide sequence ID" value="NZ_CAKZQT010000033.1"/>
</dbReference>
<dbReference type="EMBL" id="QICN01000007">
    <property type="protein sequence ID" value="PXV66663.1"/>
    <property type="molecule type" value="Genomic_DNA"/>
</dbReference>
<dbReference type="InterPro" id="IPR011008">
    <property type="entry name" value="Dimeric_a/b-barrel"/>
</dbReference>
<dbReference type="OrthoDB" id="6369070at2"/>
<dbReference type="GO" id="GO:0016491">
    <property type="term" value="F:oxidoreductase activity"/>
    <property type="evidence" value="ECO:0007669"/>
    <property type="project" value="InterPro"/>
</dbReference>
<proteinExistence type="predicted"/>
<dbReference type="AlphaFoldDB" id="A0A318E8A9"/>
<dbReference type="Gene3D" id="3.30.70.100">
    <property type="match status" value="1"/>
</dbReference>
<reference evidence="2 3" key="1">
    <citation type="submission" date="2018-04" db="EMBL/GenBank/DDBJ databases">
        <title>Genomic Encyclopedia of Type Strains, Phase IV (KMG-IV): sequencing the most valuable type-strain genomes for metagenomic binning, comparative biology and taxonomic classification.</title>
        <authorList>
            <person name="Goeker M."/>
        </authorList>
    </citation>
    <scope>NUCLEOTIDE SEQUENCE [LARGE SCALE GENOMIC DNA]</scope>
    <source>
        <strain evidence="2 3">DSM 104150</strain>
    </source>
</reference>
<dbReference type="SUPFAM" id="SSF54909">
    <property type="entry name" value="Dimeric alpha+beta barrel"/>
    <property type="match status" value="1"/>
</dbReference>
<name>A0A318E8A9_9GAMM</name>
<keyword evidence="3" id="KW-1185">Reference proteome</keyword>
<dbReference type="Proteomes" id="UP000248330">
    <property type="component" value="Unassembled WGS sequence"/>
</dbReference>
<dbReference type="Pfam" id="PF07110">
    <property type="entry name" value="EthD"/>
    <property type="match status" value="1"/>
</dbReference>
<protein>
    <submittedName>
        <fullName evidence="2">Uncharacterized protein (TIGR02118 family)</fullName>
    </submittedName>
</protein>
<dbReference type="InterPro" id="IPR009799">
    <property type="entry name" value="EthD_dom"/>
</dbReference>
<comment type="caution">
    <text evidence="2">The sequence shown here is derived from an EMBL/GenBank/DDBJ whole genome shotgun (WGS) entry which is preliminary data.</text>
</comment>
<gene>
    <name evidence="2" type="ORF">C8D93_107228</name>
</gene>
<feature type="domain" description="EthD" evidence="1">
    <location>
        <begin position="11"/>
        <end position="106"/>
    </location>
</feature>
<sequence length="123" mass="14171">MIKLVYAIRRRPDFSPKDFYARWLAHAPLVKELAEAINARRYVQSHTLDTPLNGQFVQSRGMQAPYDGITEVWWDSIEDLVAGMNTPEGQAAHRRLLEDEQAFIDLANSTIFLTEEHPIFDRA</sequence>
<evidence type="ECO:0000259" key="1">
    <source>
        <dbReference type="Pfam" id="PF07110"/>
    </source>
</evidence>